<evidence type="ECO:0000256" key="1">
    <source>
        <dbReference type="ARBA" id="ARBA00001946"/>
    </source>
</evidence>
<dbReference type="CDD" id="cd05117">
    <property type="entry name" value="STKc_CAMK"/>
    <property type="match status" value="1"/>
</dbReference>
<evidence type="ECO:0000259" key="12">
    <source>
        <dbReference type="PROSITE" id="PS50011"/>
    </source>
</evidence>
<dbReference type="Pfam" id="PF13499">
    <property type="entry name" value="EF-hand_7"/>
    <property type="match status" value="2"/>
</dbReference>
<dbReference type="PROSITE" id="PS50222">
    <property type="entry name" value="EF_HAND_2"/>
    <property type="match status" value="4"/>
</dbReference>
<feature type="region of interest" description="Disordered" evidence="11">
    <location>
        <begin position="9"/>
        <end position="38"/>
    </location>
</feature>
<dbReference type="PROSITE" id="PS00108">
    <property type="entry name" value="PROTEIN_KINASE_ST"/>
    <property type="match status" value="1"/>
</dbReference>
<feature type="domain" description="EF-hand" evidence="13">
    <location>
        <begin position="486"/>
        <end position="521"/>
    </location>
</feature>
<name>A0A081AR71_PHYNI</name>
<dbReference type="InterPro" id="IPR000719">
    <property type="entry name" value="Prot_kinase_dom"/>
</dbReference>
<dbReference type="GO" id="GO:0004674">
    <property type="term" value="F:protein serine/threonine kinase activity"/>
    <property type="evidence" value="ECO:0007669"/>
    <property type="project" value="UniProtKB-KW"/>
</dbReference>
<dbReference type="AlphaFoldDB" id="A0A081AR71"/>
<keyword evidence="5 10" id="KW-0547">Nucleotide-binding</keyword>
<dbReference type="Gene3D" id="3.30.200.20">
    <property type="entry name" value="Phosphorylase Kinase, domain 1"/>
    <property type="match status" value="1"/>
</dbReference>
<dbReference type="CDD" id="cd00051">
    <property type="entry name" value="EFh"/>
    <property type="match status" value="1"/>
</dbReference>
<evidence type="ECO:0000256" key="4">
    <source>
        <dbReference type="ARBA" id="ARBA00022737"/>
    </source>
</evidence>
<evidence type="ECO:0000313" key="15">
    <source>
        <dbReference type="Proteomes" id="UP000028582"/>
    </source>
</evidence>
<comment type="cofactor">
    <cofactor evidence="1">
        <name>Mg(2+)</name>
        <dbReference type="ChEBI" id="CHEBI:18420"/>
    </cofactor>
</comment>
<evidence type="ECO:0000259" key="13">
    <source>
        <dbReference type="PROSITE" id="PS50222"/>
    </source>
</evidence>
<proteinExistence type="inferred from homology"/>
<dbReference type="InterPro" id="IPR002048">
    <property type="entry name" value="EF_hand_dom"/>
</dbReference>
<dbReference type="InterPro" id="IPR050205">
    <property type="entry name" value="CDPK_Ser/Thr_kinases"/>
</dbReference>
<evidence type="ECO:0000256" key="10">
    <source>
        <dbReference type="PROSITE-ProRule" id="PRU10141"/>
    </source>
</evidence>
<dbReference type="PROSITE" id="PS50011">
    <property type="entry name" value="PROTEIN_KINASE_DOM"/>
    <property type="match status" value="1"/>
</dbReference>
<evidence type="ECO:0000256" key="5">
    <source>
        <dbReference type="ARBA" id="ARBA00022741"/>
    </source>
</evidence>
<evidence type="ECO:0000313" key="14">
    <source>
        <dbReference type="EMBL" id="ETO81382.1"/>
    </source>
</evidence>
<protein>
    <submittedName>
        <fullName evidence="14">CAMK protein kinase</fullName>
    </submittedName>
</protein>
<keyword evidence="2" id="KW-0723">Serine/threonine-protein kinase</keyword>
<comment type="similarity">
    <text evidence="9">Belongs to the protein kinase superfamily. Ser/Thr protein kinase family. CDPK subfamily.</text>
</comment>
<dbReference type="GO" id="GO:0005524">
    <property type="term" value="F:ATP binding"/>
    <property type="evidence" value="ECO:0007669"/>
    <property type="project" value="UniProtKB-UniRule"/>
</dbReference>
<evidence type="ECO:0000256" key="2">
    <source>
        <dbReference type="ARBA" id="ARBA00022527"/>
    </source>
</evidence>
<feature type="domain" description="EF-hand" evidence="13">
    <location>
        <begin position="447"/>
        <end position="482"/>
    </location>
</feature>
<dbReference type="Proteomes" id="UP000028582">
    <property type="component" value="Unassembled WGS sequence"/>
</dbReference>
<dbReference type="PROSITE" id="PS00018">
    <property type="entry name" value="EF_HAND_1"/>
    <property type="match status" value="4"/>
</dbReference>
<dbReference type="PROSITE" id="PS00107">
    <property type="entry name" value="PROTEIN_KINASE_ATP"/>
    <property type="match status" value="1"/>
</dbReference>
<evidence type="ECO:0000256" key="9">
    <source>
        <dbReference type="ARBA" id="ARBA00024334"/>
    </source>
</evidence>
<dbReference type="FunFam" id="1.10.510.10:FF:000571">
    <property type="entry name" value="Maternal embryonic leucine zipper kinase"/>
    <property type="match status" value="1"/>
</dbReference>
<dbReference type="SUPFAM" id="SSF47473">
    <property type="entry name" value="EF-hand"/>
    <property type="match status" value="1"/>
</dbReference>
<dbReference type="SUPFAM" id="SSF56112">
    <property type="entry name" value="Protein kinase-like (PK-like)"/>
    <property type="match status" value="1"/>
</dbReference>
<comment type="caution">
    <text evidence="14">The sequence shown here is derived from an EMBL/GenBank/DDBJ whole genome shotgun (WGS) entry which is preliminary data.</text>
</comment>
<evidence type="ECO:0000256" key="11">
    <source>
        <dbReference type="SAM" id="MobiDB-lite"/>
    </source>
</evidence>
<dbReference type="Pfam" id="PF00069">
    <property type="entry name" value="Pkinase"/>
    <property type="match status" value="1"/>
</dbReference>
<sequence length="560" mass="62778">MRMRLLKRLTRAPVRSKAAPTTSEQHLPPPKPKETSYSNGTGWVGFVTTATALGVAILMHRDAPSSDVECGSSGDSWWGSPKLEHRGHYTLLKELGRGGFSIVRLAVDTQTKQMLAAKIFDPKSSSTETIQAEIDILRYLGVHRNIVSLHDVLYLKDETIMLTDLVEGGELFDYIVDMGSVSEQDAAHLLHDVCQALDYVHSRGVCHRDLKPENVLLSDRSAKANVKVADFGLSRRQRQGEQIVEKFPNGTVAYWAPEIIKRQPQDFGVDTWAFGVLAYITLTGVHPYDPRGDKSDAEIVKEIANGNYDVENKWYKSLTADAKDFLTRLLDSDPSKRLTAKQALQHPWLSGITTSSEPLDSGYTQRLQSYQRLQQLRANILAVVMGVQHAKLGKASDDDKKRFTSRRTATVNMDMFKETFALFDKDESGCIDRDELKGMLLALGQQLSSSEVDEIMRQADTDGDGKISFTEFVSMMNERLFRRGDLTAGDLKAAFDTFDVNHDGFITSSELEHILHVLGNKHISNDEICKIIQTADKNEDGKIDYNEFCALMQQQQQQQQ</sequence>
<dbReference type="InterPro" id="IPR011009">
    <property type="entry name" value="Kinase-like_dom_sf"/>
</dbReference>
<dbReference type="InterPro" id="IPR008271">
    <property type="entry name" value="Ser/Thr_kinase_AS"/>
</dbReference>
<dbReference type="OrthoDB" id="40902at2759"/>
<keyword evidence="3" id="KW-0808">Transferase</keyword>
<dbReference type="PANTHER" id="PTHR24349">
    <property type="entry name" value="SERINE/THREONINE-PROTEIN KINASE"/>
    <property type="match status" value="1"/>
</dbReference>
<feature type="domain" description="Protein kinase" evidence="12">
    <location>
        <begin position="89"/>
        <end position="349"/>
    </location>
</feature>
<evidence type="ECO:0000256" key="7">
    <source>
        <dbReference type="ARBA" id="ARBA00022837"/>
    </source>
</evidence>
<reference evidence="14 15" key="1">
    <citation type="submission" date="2013-11" db="EMBL/GenBank/DDBJ databases">
        <title>The Genome Sequence of Phytophthora parasitica P1976.</title>
        <authorList>
            <consortium name="The Broad Institute Genomics Platform"/>
            <person name="Russ C."/>
            <person name="Tyler B."/>
            <person name="Panabieres F."/>
            <person name="Shan W."/>
            <person name="Tripathy S."/>
            <person name="Grunwald N."/>
            <person name="Machado M."/>
            <person name="Johnson C.S."/>
            <person name="Walker B."/>
            <person name="Young S."/>
            <person name="Zeng Q."/>
            <person name="Gargeya S."/>
            <person name="Fitzgerald M."/>
            <person name="Haas B."/>
            <person name="Abouelleil A."/>
            <person name="Allen A.W."/>
            <person name="Alvarado L."/>
            <person name="Arachchi H.M."/>
            <person name="Berlin A.M."/>
            <person name="Chapman S.B."/>
            <person name="Gainer-Dewar J."/>
            <person name="Goldberg J."/>
            <person name="Griggs A."/>
            <person name="Gujja S."/>
            <person name="Hansen M."/>
            <person name="Howarth C."/>
            <person name="Imamovic A."/>
            <person name="Ireland A."/>
            <person name="Larimer J."/>
            <person name="McCowan C."/>
            <person name="Murphy C."/>
            <person name="Pearson M."/>
            <person name="Poon T.W."/>
            <person name="Priest M."/>
            <person name="Roberts A."/>
            <person name="Saif S."/>
            <person name="Shea T."/>
            <person name="Sisk P."/>
            <person name="Sykes S."/>
            <person name="Wortman J."/>
            <person name="Nusbaum C."/>
            <person name="Birren B."/>
        </authorList>
    </citation>
    <scope>NUCLEOTIDE SEQUENCE [LARGE SCALE GENOMIC DNA]</scope>
    <source>
        <strain evidence="14 15">P1976</strain>
    </source>
</reference>
<keyword evidence="4" id="KW-0677">Repeat</keyword>
<dbReference type="Gene3D" id="1.10.510.10">
    <property type="entry name" value="Transferase(Phosphotransferase) domain 1"/>
    <property type="match status" value="1"/>
</dbReference>
<evidence type="ECO:0000256" key="3">
    <source>
        <dbReference type="ARBA" id="ARBA00022679"/>
    </source>
</evidence>
<dbReference type="SMART" id="SM00220">
    <property type="entry name" value="S_TKc"/>
    <property type="match status" value="1"/>
</dbReference>
<dbReference type="EMBL" id="ANJA01000864">
    <property type="protein sequence ID" value="ETO81382.1"/>
    <property type="molecule type" value="Genomic_DNA"/>
</dbReference>
<keyword evidence="7" id="KW-0106">Calcium</keyword>
<dbReference type="FunFam" id="1.10.238.10:FF:000003">
    <property type="entry name" value="Calmodulin A"/>
    <property type="match status" value="1"/>
</dbReference>
<dbReference type="InterPro" id="IPR017441">
    <property type="entry name" value="Protein_kinase_ATP_BS"/>
</dbReference>
<accession>A0A081AR71</accession>
<dbReference type="Gene3D" id="1.10.238.10">
    <property type="entry name" value="EF-hand"/>
    <property type="match status" value="2"/>
</dbReference>
<dbReference type="GO" id="GO:0005509">
    <property type="term" value="F:calcium ion binding"/>
    <property type="evidence" value="ECO:0007669"/>
    <property type="project" value="InterPro"/>
</dbReference>
<dbReference type="InterPro" id="IPR011992">
    <property type="entry name" value="EF-hand-dom_pair"/>
</dbReference>
<evidence type="ECO:0000256" key="6">
    <source>
        <dbReference type="ARBA" id="ARBA00022777"/>
    </source>
</evidence>
<gene>
    <name evidence="14" type="ORF">F444_04290</name>
</gene>
<dbReference type="FunFam" id="1.10.238.10:FF:000001">
    <property type="entry name" value="Calmodulin 1"/>
    <property type="match status" value="1"/>
</dbReference>
<dbReference type="InterPro" id="IPR018247">
    <property type="entry name" value="EF_Hand_1_Ca_BS"/>
</dbReference>
<feature type="binding site" evidence="10">
    <location>
        <position position="118"/>
    </location>
    <ligand>
        <name>ATP</name>
        <dbReference type="ChEBI" id="CHEBI:30616"/>
    </ligand>
</feature>
<organism evidence="14 15">
    <name type="scientific">Phytophthora nicotianae P1976</name>
    <dbReference type="NCBI Taxonomy" id="1317066"/>
    <lineage>
        <taxon>Eukaryota</taxon>
        <taxon>Sar</taxon>
        <taxon>Stramenopiles</taxon>
        <taxon>Oomycota</taxon>
        <taxon>Peronosporomycetes</taxon>
        <taxon>Peronosporales</taxon>
        <taxon>Peronosporaceae</taxon>
        <taxon>Phytophthora</taxon>
    </lineage>
</organism>
<feature type="domain" description="EF-hand" evidence="13">
    <location>
        <begin position="523"/>
        <end position="558"/>
    </location>
</feature>
<feature type="domain" description="EF-hand" evidence="13">
    <location>
        <begin position="411"/>
        <end position="446"/>
    </location>
</feature>
<evidence type="ECO:0000256" key="8">
    <source>
        <dbReference type="ARBA" id="ARBA00022840"/>
    </source>
</evidence>
<keyword evidence="6 14" id="KW-0418">Kinase</keyword>
<dbReference type="SMART" id="SM00054">
    <property type="entry name" value="EFh"/>
    <property type="match status" value="4"/>
</dbReference>
<keyword evidence="8 10" id="KW-0067">ATP-binding</keyword>